<dbReference type="Gene3D" id="2.60.40.10">
    <property type="entry name" value="Immunoglobulins"/>
    <property type="match status" value="1"/>
</dbReference>
<dbReference type="InterPro" id="IPR006047">
    <property type="entry name" value="GH13_cat_dom"/>
</dbReference>
<keyword evidence="2" id="KW-0326">Glycosidase</keyword>
<protein>
    <submittedName>
        <fullName evidence="4">Glycoside hydrolase family 13 protein</fullName>
    </submittedName>
</protein>
<dbReference type="PANTHER" id="PTHR10357">
    <property type="entry name" value="ALPHA-AMYLASE FAMILY MEMBER"/>
    <property type="match status" value="1"/>
</dbReference>
<name>A0A410ME81_9BACI</name>
<dbReference type="InterPro" id="IPR013780">
    <property type="entry name" value="Glyco_hydro_b"/>
</dbReference>
<evidence type="ECO:0000313" key="4">
    <source>
        <dbReference type="EMBL" id="QAS53031.1"/>
    </source>
</evidence>
<dbReference type="Gene3D" id="2.60.40.1180">
    <property type="entry name" value="Golgi alpha-mannosidase II"/>
    <property type="match status" value="1"/>
</dbReference>
<dbReference type="KEGG" id="hli:HLI_12950"/>
<dbReference type="Pfam" id="PF00128">
    <property type="entry name" value="Alpha-amylase"/>
    <property type="match status" value="1"/>
</dbReference>
<dbReference type="SUPFAM" id="SSF81296">
    <property type="entry name" value="E set domains"/>
    <property type="match status" value="1"/>
</dbReference>
<dbReference type="CDD" id="cd11338">
    <property type="entry name" value="AmyAc_CMD"/>
    <property type="match status" value="1"/>
</dbReference>
<keyword evidence="1 4" id="KW-0378">Hydrolase</keyword>
<gene>
    <name evidence="4" type="ORF">HLI_12950</name>
</gene>
<evidence type="ECO:0000256" key="2">
    <source>
        <dbReference type="ARBA" id="ARBA00023295"/>
    </source>
</evidence>
<dbReference type="Gene3D" id="3.20.20.80">
    <property type="entry name" value="Glycosidases"/>
    <property type="match status" value="1"/>
</dbReference>
<dbReference type="SUPFAM" id="SSF51445">
    <property type="entry name" value="(Trans)glycosidases"/>
    <property type="match status" value="1"/>
</dbReference>
<reference evidence="4 5" key="1">
    <citation type="submission" date="2018-01" db="EMBL/GenBank/DDBJ databases">
        <title>The whole genome sequencing and assembly of Halobacillus litoralis ERB031 strain.</title>
        <authorList>
            <person name="Lee S.-J."/>
            <person name="Park M.-K."/>
            <person name="Kim J.-Y."/>
            <person name="Lee Y.-J."/>
            <person name="Yi H."/>
            <person name="Bahn Y.-S."/>
            <person name="Kim J.F."/>
            <person name="Lee D.-W."/>
        </authorList>
    </citation>
    <scope>NUCLEOTIDE SEQUENCE [LARGE SCALE GENOMIC DNA]</scope>
    <source>
        <strain evidence="4 5">ERB 031</strain>
    </source>
</reference>
<dbReference type="AlphaFoldDB" id="A0A410ME81"/>
<dbReference type="InterPro" id="IPR013783">
    <property type="entry name" value="Ig-like_fold"/>
</dbReference>
<organism evidence="4 5">
    <name type="scientific">Halobacillus litoralis</name>
    <dbReference type="NCBI Taxonomy" id="45668"/>
    <lineage>
        <taxon>Bacteria</taxon>
        <taxon>Bacillati</taxon>
        <taxon>Bacillota</taxon>
        <taxon>Bacilli</taxon>
        <taxon>Bacillales</taxon>
        <taxon>Bacillaceae</taxon>
        <taxon>Halobacillus</taxon>
    </lineage>
</organism>
<dbReference type="InterPro" id="IPR014756">
    <property type="entry name" value="Ig_E-set"/>
</dbReference>
<evidence type="ECO:0000313" key="5">
    <source>
        <dbReference type="Proteomes" id="UP000287756"/>
    </source>
</evidence>
<dbReference type="CDD" id="cd02857">
    <property type="entry name" value="E_set_CDase_PDE_N"/>
    <property type="match status" value="1"/>
</dbReference>
<evidence type="ECO:0000256" key="1">
    <source>
        <dbReference type="ARBA" id="ARBA00022801"/>
    </source>
</evidence>
<feature type="domain" description="Glycosyl hydrolase family 13 catalytic" evidence="3">
    <location>
        <begin position="143"/>
        <end position="540"/>
    </location>
</feature>
<accession>A0A410ME81</accession>
<dbReference type="GO" id="GO:0005975">
    <property type="term" value="P:carbohydrate metabolic process"/>
    <property type="evidence" value="ECO:0007669"/>
    <property type="project" value="InterPro"/>
</dbReference>
<dbReference type="PANTHER" id="PTHR10357:SF210">
    <property type="entry name" value="MALTODEXTRIN GLUCOSIDASE"/>
    <property type="match status" value="1"/>
</dbReference>
<dbReference type="Gene3D" id="3.90.400.10">
    <property type="entry name" value="Oligo-1,6-glucosidase, Domain 2"/>
    <property type="match status" value="1"/>
</dbReference>
<dbReference type="InterPro" id="IPR004185">
    <property type="entry name" value="Glyco_hydro_13_lg-like_dom"/>
</dbReference>
<sequence>MRQMEMYHNSFESSYREPFGAAPRGSAVTLTIDVHNRYHVSHVILHYILDRTDDEKTKEMDVCSEEHQRTSYETTVVMPDTPQLIWYFFEVILEDRTLFYGREKSFESGEGKVYDHIPPSWQITVYDPAYQTPDWWKNATMYQIFPDRFYAAGDIEPEKAPETSLIHAHWENEPVYIRNERGEVIRWDFFGGNLKGIEEKLDHIESLGVTVIYLNPIFEAESNHRYDTGDYHKIDPLLGTKADLESLIEAARKRGMEIMLDGVFSHTGSNSIYFNREGKYDSLGAYQSKNSSYYSWYTFHQYPDDYDAWWGVGTLPTLKKENEDYQNFLVHAEDSVIKTWQNSGMKHWRLDVADELTDDLISQLYRQLKSKDESSVLLGEVWEDASNKTAYGKRRDYFLGGVLDSVMNYPMRRILLEFIKGEMDAPTVHRRLMTLGEHYPKQYFYAVMNMLSSHDVERIKTMLDDFLPDDLAEDEKEDLIISQIKALSLLIYTFPGVPSLYYGDEAGLSGGADPDNRKPYPWDKEDQELLKWYRQIGQWRKEHQALRTGNWKSFAYDDDVFGFERWIRDEVDHFGSEASDEQLIYLFNRNLRKKKEVNLPIQKGKWQHLENKRRIFNAKNNVLAIELAPCEGMLLRLMQ</sequence>
<dbReference type="InterPro" id="IPR045857">
    <property type="entry name" value="O16G_dom_2"/>
</dbReference>
<dbReference type="SMART" id="SM00642">
    <property type="entry name" value="Aamy"/>
    <property type="match status" value="1"/>
</dbReference>
<proteinExistence type="predicted"/>
<dbReference type="EMBL" id="CP026118">
    <property type="protein sequence ID" value="QAS53031.1"/>
    <property type="molecule type" value="Genomic_DNA"/>
</dbReference>
<dbReference type="OrthoDB" id="9805159at2"/>
<dbReference type="InterPro" id="IPR017853">
    <property type="entry name" value="GH"/>
</dbReference>
<evidence type="ECO:0000259" key="3">
    <source>
        <dbReference type="SMART" id="SM00642"/>
    </source>
</evidence>
<dbReference type="Proteomes" id="UP000287756">
    <property type="component" value="Chromosome"/>
</dbReference>
<dbReference type="GO" id="GO:0004553">
    <property type="term" value="F:hydrolase activity, hydrolyzing O-glycosyl compounds"/>
    <property type="evidence" value="ECO:0007669"/>
    <property type="project" value="InterPro"/>
</dbReference>